<keyword evidence="13" id="KW-0289">Folate biosynthesis</keyword>
<dbReference type="GO" id="GO:0016301">
    <property type="term" value="F:kinase activity"/>
    <property type="evidence" value="ECO:0007669"/>
    <property type="project" value="UniProtKB-KW"/>
</dbReference>
<keyword evidence="12" id="KW-0460">Magnesium</keyword>
<evidence type="ECO:0000259" key="15">
    <source>
        <dbReference type="PROSITE" id="PS50972"/>
    </source>
</evidence>
<dbReference type="GO" id="GO:0046654">
    <property type="term" value="P:tetrahydrofolate biosynthetic process"/>
    <property type="evidence" value="ECO:0007669"/>
    <property type="project" value="UniProtKB-UniPathway"/>
</dbReference>
<keyword evidence="9" id="KW-0547">Nucleotide-binding</keyword>
<dbReference type="Pfam" id="PF00809">
    <property type="entry name" value="Pterin_bind"/>
    <property type="match status" value="1"/>
</dbReference>
<evidence type="ECO:0000313" key="16">
    <source>
        <dbReference type="EMBL" id="CAD9266395.1"/>
    </source>
</evidence>
<comment type="catalytic activity">
    <reaction evidence="2">
        <text>6-hydroxymethyl-7,8-dihydropterin + ATP = (7,8-dihydropterin-6-yl)methyl diphosphate + AMP + H(+)</text>
        <dbReference type="Rhea" id="RHEA:11412"/>
        <dbReference type="ChEBI" id="CHEBI:15378"/>
        <dbReference type="ChEBI" id="CHEBI:30616"/>
        <dbReference type="ChEBI" id="CHEBI:44841"/>
        <dbReference type="ChEBI" id="CHEBI:72950"/>
        <dbReference type="ChEBI" id="CHEBI:456215"/>
        <dbReference type="EC" id="2.7.6.3"/>
    </reaction>
</comment>
<keyword evidence="14" id="KW-0511">Multifunctional enzyme</keyword>
<keyword evidence="7" id="KW-0808">Transferase</keyword>
<proteinExistence type="inferred from homology"/>
<evidence type="ECO:0000256" key="10">
    <source>
        <dbReference type="ARBA" id="ARBA00022777"/>
    </source>
</evidence>
<dbReference type="CDD" id="cd00483">
    <property type="entry name" value="HPPK"/>
    <property type="match status" value="1"/>
</dbReference>
<keyword evidence="8" id="KW-0479">Metal-binding</keyword>
<dbReference type="InterPro" id="IPR000489">
    <property type="entry name" value="Pterin-binding_dom"/>
</dbReference>
<protein>
    <recommendedName>
        <fullName evidence="15">Pterin-binding domain-containing protein</fullName>
    </recommendedName>
</protein>
<comment type="pathway">
    <text evidence="5">Cofactor biosynthesis; tetrahydrofolate biosynthesis; 2-amino-4-hydroxy-6-hydroxymethyl-7,8-dihydropteridine diphosphate from 7,8-dihydroneopterin triphosphate: step 4/4.</text>
</comment>
<dbReference type="EMBL" id="HBGJ01039428">
    <property type="protein sequence ID" value="CAD9266395.1"/>
    <property type="molecule type" value="Transcribed_RNA"/>
</dbReference>
<dbReference type="PROSITE" id="PS00793">
    <property type="entry name" value="DHPS_2"/>
    <property type="match status" value="1"/>
</dbReference>
<evidence type="ECO:0000256" key="1">
    <source>
        <dbReference type="ARBA" id="ARBA00000012"/>
    </source>
</evidence>
<dbReference type="PANTHER" id="PTHR20941:SF1">
    <property type="entry name" value="FOLIC ACID SYNTHESIS PROTEIN FOL1"/>
    <property type="match status" value="1"/>
</dbReference>
<evidence type="ECO:0000256" key="14">
    <source>
        <dbReference type="ARBA" id="ARBA00023268"/>
    </source>
</evidence>
<reference evidence="16" key="1">
    <citation type="submission" date="2021-01" db="EMBL/GenBank/DDBJ databases">
        <authorList>
            <person name="Corre E."/>
            <person name="Pelletier E."/>
            <person name="Niang G."/>
            <person name="Scheremetjew M."/>
            <person name="Finn R."/>
            <person name="Kale V."/>
            <person name="Holt S."/>
            <person name="Cochrane G."/>
            <person name="Meng A."/>
            <person name="Brown T."/>
            <person name="Cohen L."/>
        </authorList>
    </citation>
    <scope>NUCLEOTIDE SEQUENCE</scope>
    <source>
        <strain evidence="16">CCMP2877</strain>
    </source>
</reference>
<evidence type="ECO:0000256" key="7">
    <source>
        <dbReference type="ARBA" id="ARBA00022679"/>
    </source>
</evidence>
<comment type="similarity">
    <text evidence="6">In the C-terminal section; belongs to the DHPS family.</text>
</comment>
<name>A0A7S1UFL4_9STRA</name>
<evidence type="ECO:0000256" key="6">
    <source>
        <dbReference type="ARBA" id="ARBA00009951"/>
    </source>
</evidence>
<dbReference type="SUPFAM" id="SSF55083">
    <property type="entry name" value="6-hydroxymethyl-7,8-dihydropterin pyrophosphokinase, HPPK"/>
    <property type="match status" value="1"/>
</dbReference>
<dbReference type="InterPro" id="IPR035907">
    <property type="entry name" value="Hppk_sf"/>
</dbReference>
<organism evidence="16">
    <name type="scientific">Phaeomonas parva</name>
    <dbReference type="NCBI Taxonomy" id="124430"/>
    <lineage>
        <taxon>Eukaryota</taxon>
        <taxon>Sar</taxon>
        <taxon>Stramenopiles</taxon>
        <taxon>Ochrophyta</taxon>
        <taxon>Pinguiophyceae</taxon>
        <taxon>Pinguiochrysidales</taxon>
        <taxon>Pinguiochrysidaceae</taxon>
        <taxon>Phaeomonas</taxon>
    </lineage>
</organism>
<comment type="cofactor">
    <cofactor evidence="3">
        <name>Mg(2+)</name>
        <dbReference type="ChEBI" id="CHEBI:18420"/>
    </cofactor>
</comment>
<dbReference type="GO" id="GO:0004156">
    <property type="term" value="F:dihydropteroate synthase activity"/>
    <property type="evidence" value="ECO:0007669"/>
    <property type="project" value="UniProtKB-EC"/>
</dbReference>
<evidence type="ECO:0000256" key="13">
    <source>
        <dbReference type="ARBA" id="ARBA00022909"/>
    </source>
</evidence>
<dbReference type="PANTHER" id="PTHR20941">
    <property type="entry name" value="FOLATE SYNTHESIS PROTEINS"/>
    <property type="match status" value="1"/>
</dbReference>
<evidence type="ECO:0000256" key="8">
    <source>
        <dbReference type="ARBA" id="ARBA00022723"/>
    </source>
</evidence>
<dbReference type="InterPro" id="IPR045031">
    <property type="entry name" value="DHP_synth-like"/>
</dbReference>
<dbReference type="InterPro" id="IPR000550">
    <property type="entry name" value="Hppk"/>
</dbReference>
<evidence type="ECO:0000256" key="2">
    <source>
        <dbReference type="ARBA" id="ARBA00000198"/>
    </source>
</evidence>
<dbReference type="GO" id="GO:0005524">
    <property type="term" value="F:ATP binding"/>
    <property type="evidence" value="ECO:0007669"/>
    <property type="project" value="UniProtKB-KW"/>
</dbReference>
<dbReference type="PROSITE" id="PS00794">
    <property type="entry name" value="HPPK"/>
    <property type="match status" value="1"/>
</dbReference>
<dbReference type="PROSITE" id="PS00792">
    <property type="entry name" value="DHPS_1"/>
    <property type="match status" value="1"/>
</dbReference>
<comment type="catalytic activity">
    <reaction evidence="1">
        <text>(7,8-dihydropterin-6-yl)methyl diphosphate + 4-aminobenzoate = 7,8-dihydropteroate + diphosphate</text>
        <dbReference type="Rhea" id="RHEA:19949"/>
        <dbReference type="ChEBI" id="CHEBI:17836"/>
        <dbReference type="ChEBI" id="CHEBI:17839"/>
        <dbReference type="ChEBI" id="CHEBI:33019"/>
        <dbReference type="ChEBI" id="CHEBI:72950"/>
        <dbReference type="EC" id="2.5.1.15"/>
    </reaction>
</comment>
<evidence type="ECO:0000256" key="9">
    <source>
        <dbReference type="ARBA" id="ARBA00022741"/>
    </source>
</evidence>
<keyword evidence="11" id="KW-0067">ATP-binding</keyword>
<dbReference type="Gene3D" id="3.20.20.20">
    <property type="entry name" value="Dihydropteroate synthase-like"/>
    <property type="match status" value="1"/>
</dbReference>
<evidence type="ECO:0000256" key="12">
    <source>
        <dbReference type="ARBA" id="ARBA00022842"/>
    </source>
</evidence>
<dbReference type="UniPathway" id="UPA00077">
    <property type="reaction ID" value="UER00155"/>
</dbReference>
<accession>A0A7S1UFL4</accession>
<dbReference type="FunFam" id="3.20.20.20:FF:000006">
    <property type="entry name" value="Dihydropteroate synthase"/>
    <property type="match status" value="1"/>
</dbReference>
<gene>
    <name evidence="16" type="ORF">PPAR1163_LOCUS24820</name>
</gene>
<dbReference type="PROSITE" id="PS50972">
    <property type="entry name" value="PTERIN_BINDING"/>
    <property type="match status" value="1"/>
</dbReference>
<dbReference type="SUPFAM" id="SSF51717">
    <property type="entry name" value="Dihydropteroate synthetase-like"/>
    <property type="match status" value="1"/>
</dbReference>
<dbReference type="NCBIfam" id="TIGR01498">
    <property type="entry name" value="folK"/>
    <property type="match status" value="1"/>
</dbReference>
<keyword evidence="10" id="KW-0418">Kinase</keyword>
<dbReference type="GO" id="GO:0046656">
    <property type="term" value="P:folic acid biosynthetic process"/>
    <property type="evidence" value="ECO:0007669"/>
    <property type="project" value="UniProtKB-KW"/>
</dbReference>
<dbReference type="GO" id="GO:0003848">
    <property type="term" value="F:2-amino-4-hydroxy-6-hydroxymethyldihydropteridine diphosphokinase activity"/>
    <property type="evidence" value="ECO:0007669"/>
    <property type="project" value="UniProtKB-EC"/>
</dbReference>
<dbReference type="AlphaFoldDB" id="A0A7S1UFL4"/>
<evidence type="ECO:0000256" key="11">
    <source>
        <dbReference type="ARBA" id="ARBA00022840"/>
    </source>
</evidence>
<evidence type="ECO:0000256" key="4">
    <source>
        <dbReference type="ARBA" id="ARBA00004763"/>
    </source>
</evidence>
<dbReference type="InterPro" id="IPR006390">
    <property type="entry name" value="DHP_synth_dom"/>
</dbReference>
<dbReference type="NCBIfam" id="TIGR01496">
    <property type="entry name" value="DHPS"/>
    <property type="match status" value="1"/>
</dbReference>
<evidence type="ECO:0000256" key="3">
    <source>
        <dbReference type="ARBA" id="ARBA00001946"/>
    </source>
</evidence>
<dbReference type="GO" id="GO:0046872">
    <property type="term" value="F:metal ion binding"/>
    <property type="evidence" value="ECO:0007669"/>
    <property type="project" value="UniProtKB-KW"/>
</dbReference>
<dbReference type="CDD" id="cd00739">
    <property type="entry name" value="DHPS"/>
    <property type="match status" value="1"/>
</dbReference>
<dbReference type="Pfam" id="PF01288">
    <property type="entry name" value="HPPK"/>
    <property type="match status" value="1"/>
</dbReference>
<dbReference type="Gene3D" id="3.30.70.560">
    <property type="entry name" value="7,8-Dihydro-6-hydroxymethylpterin-pyrophosphokinase HPPK"/>
    <property type="match status" value="1"/>
</dbReference>
<feature type="domain" description="Pterin-binding" evidence="15">
    <location>
        <begin position="182"/>
        <end position="449"/>
    </location>
</feature>
<sequence length="477" mass="50663">MPGVRAFVGLGANLGNRLAQLRAGVRALRGIEGVEVLRTSRLYESAPMYVEDQPRFLNAAVELKTALTPEALFVALKQVEEQSGRDFSAVRNGPRPLDLDLLLYGSEIFDSVLPDGRPLRVPHARMHERAFVLRPLIDLDPGVVPPNSLGLGPESGRNPLTGDAYPVFPAGGERLWRTDDRTHVMGILNVTPDSFSDGGSYDSGVACAVEAALKLVEDGADVVDIGGESTRPGAAEVEVNREIERTVPVIEELRLQSDVVISIDTRKAAVAEAAIAAGADIVNDVSGGAFDAAMLPTVARLEAPYILMHMRGTPDTMNAKAAYEGGVVEEVGSEMRAGVGAAEAAGVCSWDIMLDPGIGFAKKDAAQNLELLRRLRTFVECEELSYDPPQVPCPLLVGASRKRFIGELTGETEAAKRDWGSVGAALAASAGGAFMVRVHNVPGTKQALQVSLSLGLRLSPNLCLTPTLTLTLRSSTP</sequence>
<dbReference type="InterPro" id="IPR011005">
    <property type="entry name" value="Dihydropteroate_synth-like_sf"/>
</dbReference>
<comment type="pathway">
    <text evidence="4">Cofactor biosynthesis; tetrahydrofolate biosynthesis; 7,8-dihydrofolate from 2-amino-4-hydroxy-6-hydroxymethyl-7,8-dihydropteridine diphosphate and 4-aminobenzoate: step 1/2.</text>
</comment>
<evidence type="ECO:0000256" key="5">
    <source>
        <dbReference type="ARBA" id="ARBA00005051"/>
    </source>
</evidence>